<evidence type="ECO:0000256" key="1">
    <source>
        <dbReference type="ARBA" id="ARBA00004328"/>
    </source>
</evidence>
<evidence type="ECO:0000313" key="3">
    <source>
        <dbReference type="EMBL" id="RJT82209.1"/>
    </source>
</evidence>
<gene>
    <name evidence="3" type="ORF">D6T63_05670</name>
</gene>
<dbReference type="SUPFAM" id="SSF56563">
    <property type="entry name" value="Major capsid protein gp5"/>
    <property type="match status" value="1"/>
</dbReference>
<organism evidence="3 4">
    <name type="scientific">Arthrobacter cheniae</name>
    <dbReference type="NCBI Taxonomy" id="1258888"/>
    <lineage>
        <taxon>Bacteria</taxon>
        <taxon>Bacillati</taxon>
        <taxon>Actinomycetota</taxon>
        <taxon>Actinomycetes</taxon>
        <taxon>Micrococcales</taxon>
        <taxon>Micrococcaceae</taxon>
        <taxon>Arthrobacter</taxon>
    </lineage>
</organism>
<evidence type="ECO:0000313" key="4">
    <source>
        <dbReference type="Proteomes" id="UP000272560"/>
    </source>
</evidence>
<dbReference type="Proteomes" id="UP000272560">
    <property type="component" value="Unassembled WGS sequence"/>
</dbReference>
<proteinExistence type="predicted"/>
<evidence type="ECO:0000259" key="2">
    <source>
        <dbReference type="Pfam" id="PF05065"/>
    </source>
</evidence>
<dbReference type="OrthoDB" id="4917137at2"/>
<keyword evidence="4" id="KW-1185">Reference proteome</keyword>
<dbReference type="Pfam" id="PF05065">
    <property type="entry name" value="Phage_capsid"/>
    <property type="match status" value="1"/>
</dbReference>
<sequence length="397" mass="41584">MDLQQQLAALNTEADGLLAKAEAGTITGAEADRAVALVKERQDVQALIGRQADAAKLLAGLSGTQDNLGGSAGPIGAGEAAKAQKFTGGLLKALEDAAPMIGGPSVRKALVPAGAVTAPFIDGGGPIIHDPGAAHHLLNAIASRPVETPSGSYLRQTVRENNAAPVVNGALKPVSRYELQPVTWEIATIAHVSEPLQLQWLQDYGNLESFLAVEMSYGVDAAVSDFILNGGVSENGTEQPGILTTTGVQQTAFRQNKLLSIRRALGELEKAGVAATGIVLNPTDWEEIETLLDADGRFLLPQAPGQAVARTLWNVPVTLVPGIPAGQAVVGDLTTIHLVYRNSLQLAWNPFHATLGTTAAPAPTDLFRKNQTVMRAEIRVGLELVSLKTLRVVDLTA</sequence>
<protein>
    <submittedName>
        <fullName evidence="3">Phage major capsid protein</fullName>
    </submittedName>
</protein>
<dbReference type="Gene3D" id="3.30.2400.10">
    <property type="entry name" value="Major capsid protein gp5"/>
    <property type="match status" value="1"/>
</dbReference>
<dbReference type="InterPro" id="IPR054612">
    <property type="entry name" value="Phage_capsid-like_C"/>
</dbReference>
<dbReference type="RefSeq" id="WP_120148024.1">
    <property type="nucleotide sequence ID" value="NZ_QZVT01000002.1"/>
</dbReference>
<name>A0A3A5M541_9MICC</name>
<dbReference type="AlphaFoldDB" id="A0A3A5M541"/>
<comment type="caution">
    <text evidence="3">The sequence shown here is derived from an EMBL/GenBank/DDBJ whole genome shotgun (WGS) entry which is preliminary data.</text>
</comment>
<feature type="domain" description="Phage capsid-like C-terminal" evidence="2">
    <location>
        <begin position="137"/>
        <end position="390"/>
    </location>
</feature>
<reference evidence="3 4" key="1">
    <citation type="submission" date="2018-09" db="EMBL/GenBank/DDBJ databases">
        <title>Novel species of Arthrobacter.</title>
        <authorList>
            <person name="Liu Q."/>
            <person name="Xin Y.-H."/>
        </authorList>
    </citation>
    <scope>NUCLEOTIDE SEQUENCE [LARGE SCALE GENOMIC DNA]</scope>
    <source>
        <strain evidence="3 4">Hz2</strain>
    </source>
</reference>
<dbReference type="InterPro" id="IPR024455">
    <property type="entry name" value="Phage_capsid"/>
</dbReference>
<accession>A0A3A5M541</accession>
<dbReference type="Gene3D" id="3.30.2320.10">
    <property type="entry name" value="hypothetical protein PF0899 domain"/>
    <property type="match status" value="1"/>
</dbReference>
<dbReference type="EMBL" id="QZVT01000002">
    <property type="protein sequence ID" value="RJT82209.1"/>
    <property type="molecule type" value="Genomic_DNA"/>
</dbReference>
<dbReference type="NCBIfam" id="TIGR01554">
    <property type="entry name" value="major_cap_HK97"/>
    <property type="match status" value="1"/>
</dbReference>
<comment type="subcellular location">
    <subcellularLocation>
        <location evidence="1">Virion</location>
    </subcellularLocation>
</comment>